<dbReference type="eggNOG" id="ENOG502ZIVU">
    <property type="taxonomic scope" value="Bacteria"/>
</dbReference>
<comment type="caution">
    <text evidence="1">The sequence shown here is derived from an EMBL/GenBank/DDBJ whole genome shotgun (WGS) entry which is preliminary data.</text>
</comment>
<accession>R4Z749</accession>
<organism evidence="1 2">
    <name type="scientific">Candidatus Neomicrothrix parvicella RN1</name>
    <dbReference type="NCBI Taxonomy" id="1229780"/>
    <lineage>
        <taxon>Bacteria</taxon>
        <taxon>Bacillati</taxon>
        <taxon>Actinomycetota</taxon>
        <taxon>Acidimicrobiia</taxon>
        <taxon>Acidimicrobiales</taxon>
        <taxon>Microthrixaceae</taxon>
        <taxon>Candidatus Neomicrothrix</taxon>
    </lineage>
</organism>
<dbReference type="STRING" id="1229780.BN381_800004"/>
<name>R4Z749_9ACTN</name>
<dbReference type="AlphaFoldDB" id="R4Z749"/>
<dbReference type="OrthoDB" id="3218140at2"/>
<reference evidence="1 2" key="1">
    <citation type="journal article" date="2013" name="ISME J.">
        <title>Metabolic model for the filamentous 'Candidatus Microthrix parvicella' based on genomic and metagenomic analyses.</title>
        <authorList>
            <person name="Jon McIlroy S."/>
            <person name="Kristiansen R."/>
            <person name="Albertsen M."/>
            <person name="Michael Karst S."/>
            <person name="Rossetti S."/>
            <person name="Lund Nielsen J."/>
            <person name="Tandoi V."/>
            <person name="James Seviour R."/>
            <person name="Nielsen P.H."/>
        </authorList>
    </citation>
    <scope>NUCLEOTIDE SEQUENCE [LARGE SCALE GENOMIC DNA]</scope>
    <source>
        <strain evidence="1 2">RN1</strain>
    </source>
</reference>
<protein>
    <submittedName>
        <fullName evidence="1">Uncharacterized protein</fullName>
    </submittedName>
</protein>
<dbReference type="HOGENOM" id="CLU_2650672_0_0_11"/>
<dbReference type="RefSeq" id="WP_012231097.1">
    <property type="nucleotide sequence ID" value="NZ_HG422565.1"/>
</dbReference>
<evidence type="ECO:0000313" key="2">
    <source>
        <dbReference type="Proteomes" id="UP000018291"/>
    </source>
</evidence>
<keyword evidence="2" id="KW-1185">Reference proteome</keyword>
<gene>
    <name evidence="1" type="ORF">BN381_800004</name>
</gene>
<dbReference type="Proteomes" id="UP000018291">
    <property type="component" value="Unassembled WGS sequence"/>
</dbReference>
<evidence type="ECO:0000313" key="1">
    <source>
        <dbReference type="EMBL" id="CCM65896.1"/>
    </source>
</evidence>
<dbReference type="EMBL" id="CANL01000079">
    <property type="protein sequence ID" value="CCM65896.1"/>
    <property type="molecule type" value="Genomic_DNA"/>
</dbReference>
<sequence length="69" mass="7966">MGRSVDLDDLIDVGEVAAMLGLAHKNSVTTYMRRYEDFPAPALEFAEGKCRAWVREDVERWAKRREEHA</sequence>
<proteinExistence type="predicted"/>